<sequence>MFILHHVNFLPKFANQKTNNSGFASSLTTTNLQQRNSCVHLADRVPAQHDDGLWALSLHHLGKSGEDHVSLASSCPFPASQQTDGSHALTPEPTPCVHRPSCQPPVVGPYYGSRRSHGLDEGSSSSWPTSSVTEHSTYGADSALQCITHSVLLRVKDVILIPSPNLSGGEEARPFYTTRASCAEPAQYPIVTALGQPPLRLMRPARESLSAPRLSRRAARCRAKERYLTDIYETERE</sequence>
<keyword evidence="3" id="KW-1185">Reference proteome</keyword>
<evidence type="ECO:0000313" key="2">
    <source>
        <dbReference type="EMBL" id="KAK3490994.1"/>
    </source>
</evidence>
<feature type="region of interest" description="Disordered" evidence="1">
    <location>
        <begin position="107"/>
        <end position="130"/>
    </location>
</feature>
<reference evidence="2 3" key="1">
    <citation type="journal article" date="2023" name="Mol. Phylogenet. Evol.">
        <title>Genome-scale phylogeny and comparative genomics of the fungal order Sordariales.</title>
        <authorList>
            <person name="Hensen N."/>
            <person name="Bonometti L."/>
            <person name="Westerberg I."/>
            <person name="Brannstrom I.O."/>
            <person name="Guillou S."/>
            <person name="Cros-Aarteil S."/>
            <person name="Calhoun S."/>
            <person name="Haridas S."/>
            <person name="Kuo A."/>
            <person name="Mondo S."/>
            <person name="Pangilinan J."/>
            <person name="Riley R."/>
            <person name="LaButti K."/>
            <person name="Andreopoulos B."/>
            <person name="Lipzen A."/>
            <person name="Chen C."/>
            <person name="Yan M."/>
            <person name="Daum C."/>
            <person name="Ng V."/>
            <person name="Clum A."/>
            <person name="Steindorff A."/>
            <person name="Ohm R.A."/>
            <person name="Martin F."/>
            <person name="Silar P."/>
            <person name="Natvig D.O."/>
            <person name="Lalanne C."/>
            <person name="Gautier V."/>
            <person name="Ament-Velasquez S.L."/>
            <person name="Kruys A."/>
            <person name="Hutchinson M.I."/>
            <person name="Powell A.J."/>
            <person name="Barry K."/>
            <person name="Miller A.N."/>
            <person name="Grigoriev I.V."/>
            <person name="Debuchy R."/>
            <person name="Gladieux P."/>
            <person name="Hiltunen Thoren M."/>
            <person name="Johannesson H."/>
        </authorList>
    </citation>
    <scope>NUCLEOTIDE SEQUENCE [LARGE SCALE GENOMIC DNA]</scope>
    <source>
        <strain evidence="2 3">FGSC 10403</strain>
    </source>
</reference>
<evidence type="ECO:0000256" key="1">
    <source>
        <dbReference type="SAM" id="MobiDB-lite"/>
    </source>
</evidence>
<dbReference type="AlphaFoldDB" id="A0AAJ0MQL0"/>
<proteinExistence type="predicted"/>
<comment type="caution">
    <text evidence="2">The sequence shown here is derived from an EMBL/GenBank/DDBJ whole genome shotgun (WGS) entry which is preliminary data.</text>
</comment>
<dbReference type="Proteomes" id="UP001285908">
    <property type="component" value="Unassembled WGS sequence"/>
</dbReference>
<evidence type="ECO:0000313" key="3">
    <source>
        <dbReference type="Proteomes" id="UP001285908"/>
    </source>
</evidence>
<name>A0AAJ0MQL0_9PEZI</name>
<organism evidence="2 3">
    <name type="scientific">Neurospora hispaniola</name>
    <dbReference type="NCBI Taxonomy" id="588809"/>
    <lineage>
        <taxon>Eukaryota</taxon>
        <taxon>Fungi</taxon>
        <taxon>Dikarya</taxon>
        <taxon>Ascomycota</taxon>
        <taxon>Pezizomycotina</taxon>
        <taxon>Sordariomycetes</taxon>
        <taxon>Sordariomycetidae</taxon>
        <taxon>Sordariales</taxon>
        <taxon>Sordariaceae</taxon>
        <taxon>Neurospora</taxon>
    </lineage>
</organism>
<accession>A0AAJ0MQL0</accession>
<gene>
    <name evidence="2" type="ORF">B0T23DRAFT_397051</name>
</gene>
<dbReference type="RefSeq" id="XP_062692177.1">
    <property type="nucleotide sequence ID" value="XM_062838273.1"/>
</dbReference>
<protein>
    <submittedName>
        <fullName evidence="2">Uncharacterized protein</fullName>
    </submittedName>
</protein>
<dbReference type="EMBL" id="JAULSX010000005">
    <property type="protein sequence ID" value="KAK3490994.1"/>
    <property type="molecule type" value="Genomic_DNA"/>
</dbReference>
<dbReference type="GeneID" id="87875895"/>